<reference evidence="1" key="1">
    <citation type="submission" date="2015-11" db="EMBL/GenBank/DDBJ databases">
        <title>De novo transcriptome assembly of four potential Pierce s Disease insect vectors from Arizona vineyards.</title>
        <authorList>
            <person name="Tassone E.E."/>
        </authorList>
    </citation>
    <scope>NUCLEOTIDE SEQUENCE</scope>
</reference>
<accession>A0A1B6G8F6</accession>
<gene>
    <name evidence="1" type="ORF">g.16210</name>
</gene>
<protein>
    <submittedName>
        <fullName evidence="1">Uncharacterized protein</fullName>
    </submittedName>
</protein>
<dbReference type="EMBL" id="GECZ01011043">
    <property type="protein sequence ID" value="JAS58726.1"/>
    <property type="molecule type" value="Transcribed_RNA"/>
</dbReference>
<dbReference type="AlphaFoldDB" id="A0A1B6G8F6"/>
<evidence type="ECO:0000313" key="1">
    <source>
        <dbReference type="EMBL" id="JAS58726.1"/>
    </source>
</evidence>
<sequence>MNIQNLVNLPSDPDVTVILVKKCLQENMLQNKKSGDGNNISASTSLVNFVTHKEGSKDDNLSNGSLFPISSWDPGSVGNVACPSTRPVASSSCRIEDLFRGREPSKSAERFAPINTIQASYAESESSLSSNSNDEPFVDISLQDELDDSQNNAISDNVKCKGKTSPFTACFSCIMRKKKSRKNKPA</sequence>
<proteinExistence type="predicted"/>
<name>A0A1B6G8F6_9HEMI</name>
<organism evidence="1">
    <name type="scientific">Cuerna arida</name>
    <dbReference type="NCBI Taxonomy" id="1464854"/>
    <lineage>
        <taxon>Eukaryota</taxon>
        <taxon>Metazoa</taxon>
        <taxon>Ecdysozoa</taxon>
        <taxon>Arthropoda</taxon>
        <taxon>Hexapoda</taxon>
        <taxon>Insecta</taxon>
        <taxon>Pterygota</taxon>
        <taxon>Neoptera</taxon>
        <taxon>Paraneoptera</taxon>
        <taxon>Hemiptera</taxon>
        <taxon>Auchenorrhyncha</taxon>
        <taxon>Membracoidea</taxon>
        <taxon>Cicadellidae</taxon>
        <taxon>Cicadellinae</taxon>
        <taxon>Proconiini</taxon>
        <taxon>Cuerna</taxon>
    </lineage>
</organism>